<evidence type="ECO:0000313" key="1">
    <source>
        <dbReference type="EMBL" id="PPK48074.1"/>
    </source>
</evidence>
<name>A0A2S6FWY4_9CLOT</name>
<dbReference type="AlphaFoldDB" id="A0A2S6FWY4"/>
<proteinExistence type="predicted"/>
<dbReference type="Proteomes" id="UP000239863">
    <property type="component" value="Unassembled WGS sequence"/>
</dbReference>
<organism evidence="1 2">
    <name type="scientific">Clostridium algidicarnis DSM 15099</name>
    <dbReference type="NCBI Taxonomy" id="1121295"/>
    <lineage>
        <taxon>Bacteria</taxon>
        <taxon>Bacillati</taxon>
        <taxon>Bacillota</taxon>
        <taxon>Clostridia</taxon>
        <taxon>Eubacteriales</taxon>
        <taxon>Clostridiaceae</taxon>
        <taxon>Clostridium</taxon>
    </lineage>
</organism>
<gene>
    <name evidence="1" type="ORF">BD821_11039</name>
</gene>
<accession>A0A2S6FWY4</accession>
<sequence length="72" mass="8043">MWTIKNLNTSHVKVQSPILKLPLSKFIYLNTSHVKVQYEGQKTGISVDTYLNTSHVKVQSISHTSTTSSPSI</sequence>
<dbReference type="EMBL" id="PTIS01000010">
    <property type="protein sequence ID" value="PPK48074.1"/>
    <property type="molecule type" value="Genomic_DNA"/>
</dbReference>
<comment type="caution">
    <text evidence="1">The sequence shown here is derived from an EMBL/GenBank/DDBJ whole genome shotgun (WGS) entry which is preliminary data.</text>
</comment>
<protein>
    <submittedName>
        <fullName evidence="1">Uncharacterized protein</fullName>
    </submittedName>
</protein>
<evidence type="ECO:0000313" key="2">
    <source>
        <dbReference type="Proteomes" id="UP000239863"/>
    </source>
</evidence>
<reference evidence="1 2" key="1">
    <citation type="submission" date="2018-02" db="EMBL/GenBank/DDBJ databases">
        <title>Genomic Encyclopedia of Archaeal and Bacterial Type Strains, Phase II (KMG-II): from individual species to whole genera.</title>
        <authorList>
            <person name="Goeker M."/>
        </authorList>
    </citation>
    <scope>NUCLEOTIDE SEQUENCE [LARGE SCALE GENOMIC DNA]</scope>
    <source>
        <strain evidence="1 2">DSM 15099</strain>
    </source>
</reference>